<accession>A0AAN8RHK6</accession>
<protein>
    <submittedName>
        <fullName evidence="2">Uncharacterized protein</fullName>
    </submittedName>
</protein>
<keyword evidence="3" id="KW-1185">Reference proteome</keyword>
<dbReference type="EMBL" id="JAVHNR010000001">
    <property type="protein sequence ID" value="KAK6357494.1"/>
    <property type="molecule type" value="Genomic_DNA"/>
</dbReference>
<name>A0AAN8RHK6_9PEZI</name>
<evidence type="ECO:0000313" key="3">
    <source>
        <dbReference type="Proteomes" id="UP001313282"/>
    </source>
</evidence>
<feature type="compositionally biased region" description="Polar residues" evidence="1">
    <location>
        <begin position="374"/>
        <end position="385"/>
    </location>
</feature>
<organism evidence="2 3">
    <name type="scientific">Orbilia javanica</name>
    <dbReference type="NCBI Taxonomy" id="47235"/>
    <lineage>
        <taxon>Eukaryota</taxon>
        <taxon>Fungi</taxon>
        <taxon>Dikarya</taxon>
        <taxon>Ascomycota</taxon>
        <taxon>Pezizomycotina</taxon>
        <taxon>Orbiliomycetes</taxon>
        <taxon>Orbiliales</taxon>
        <taxon>Orbiliaceae</taxon>
        <taxon>Orbilia</taxon>
    </lineage>
</organism>
<evidence type="ECO:0000256" key="1">
    <source>
        <dbReference type="SAM" id="MobiDB-lite"/>
    </source>
</evidence>
<comment type="caution">
    <text evidence="2">The sequence shown here is derived from an EMBL/GenBank/DDBJ whole genome shotgun (WGS) entry which is preliminary data.</text>
</comment>
<sequence length="385" mass="42331">MVLGSPIVSGVRVNIADSSAAAQPTVTPQPSIISTGPASLGATTSAESFNTDTTLFPKSVATKTVRSAASGSSLSPAQRTSAKALETTSLVNGRVVSPSFFYTKPMHVSCKPFLHTLRHMKRILNGEIEWGPWTGLPKSVWDEAVLYIRDTVENLEYDWQQQEARVYSFWKVCFSFKCTEDGVMLPHPRSELGDKWDPNLCAHMLGCECYATLGQPAIPAGDPIGLNPLHEFQDAINRIPESVRERSPGWEWLVDFGIAQHQGQTLGFTTGDNAVNIAPSGEPPYYLEFPEEGPPQSRYSDTFMKDLFDFEKWDMDQTIYETRQKDMRHFFGFWGGNWNNGNGGAGGAGGVLGRRDIKLPSLSGRVSGTDDDNTLQTTNGEPLRS</sequence>
<feature type="region of interest" description="Disordered" evidence="1">
    <location>
        <begin position="361"/>
        <end position="385"/>
    </location>
</feature>
<proteinExistence type="predicted"/>
<dbReference type="AlphaFoldDB" id="A0AAN8RHK6"/>
<reference evidence="2 3" key="1">
    <citation type="submission" date="2019-10" db="EMBL/GenBank/DDBJ databases">
        <authorList>
            <person name="Palmer J.M."/>
        </authorList>
    </citation>
    <scope>NUCLEOTIDE SEQUENCE [LARGE SCALE GENOMIC DNA]</scope>
    <source>
        <strain evidence="2 3">TWF718</strain>
    </source>
</reference>
<dbReference type="Proteomes" id="UP001313282">
    <property type="component" value="Unassembled WGS sequence"/>
</dbReference>
<evidence type="ECO:0000313" key="2">
    <source>
        <dbReference type="EMBL" id="KAK6357494.1"/>
    </source>
</evidence>
<gene>
    <name evidence="2" type="ORF">TWF718_001803</name>
</gene>